<dbReference type="Gene3D" id="1.10.8.1240">
    <property type="match status" value="1"/>
</dbReference>
<dbReference type="AlphaFoldDB" id="A0ABD2AEZ0"/>
<accession>A0ABD2AEZ0</accession>
<evidence type="ECO:0000313" key="2">
    <source>
        <dbReference type="Proteomes" id="UP001607302"/>
    </source>
</evidence>
<dbReference type="EMBL" id="JAUDFV010000152">
    <property type="protein sequence ID" value="KAL2718250.1"/>
    <property type="molecule type" value="Genomic_DNA"/>
</dbReference>
<evidence type="ECO:0000313" key="1">
    <source>
        <dbReference type="EMBL" id="KAL2718250.1"/>
    </source>
</evidence>
<gene>
    <name evidence="1" type="ORF">V1478_012126</name>
</gene>
<comment type="caution">
    <text evidence="1">The sequence shown here is derived from an EMBL/GenBank/DDBJ whole genome shotgun (WGS) entry which is preliminary data.</text>
</comment>
<proteinExistence type="predicted"/>
<name>A0ABD2AEZ0_VESSQ</name>
<reference evidence="1 2" key="1">
    <citation type="journal article" date="2024" name="Ann. Entomol. Soc. Am.">
        <title>Genomic analyses of the southern and eastern yellowjacket wasps (Hymenoptera: Vespidae) reveal evolutionary signatures of social life.</title>
        <authorList>
            <person name="Catto M.A."/>
            <person name="Caine P.B."/>
            <person name="Orr S.E."/>
            <person name="Hunt B.G."/>
            <person name="Goodisman M.A.D."/>
        </authorList>
    </citation>
    <scope>NUCLEOTIDE SEQUENCE [LARGE SCALE GENOMIC DNA]</scope>
    <source>
        <strain evidence="1">233</strain>
        <tissue evidence="1">Head and thorax</tissue>
    </source>
</reference>
<organism evidence="1 2">
    <name type="scientific">Vespula squamosa</name>
    <name type="common">Southern yellow jacket</name>
    <name type="synonym">Wasp</name>
    <dbReference type="NCBI Taxonomy" id="30214"/>
    <lineage>
        <taxon>Eukaryota</taxon>
        <taxon>Metazoa</taxon>
        <taxon>Ecdysozoa</taxon>
        <taxon>Arthropoda</taxon>
        <taxon>Hexapoda</taxon>
        <taxon>Insecta</taxon>
        <taxon>Pterygota</taxon>
        <taxon>Neoptera</taxon>
        <taxon>Endopterygota</taxon>
        <taxon>Hymenoptera</taxon>
        <taxon>Apocrita</taxon>
        <taxon>Aculeata</taxon>
        <taxon>Vespoidea</taxon>
        <taxon>Vespidae</taxon>
        <taxon>Vespinae</taxon>
        <taxon>Vespula</taxon>
    </lineage>
</organism>
<dbReference type="Proteomes" id="UP001607302">
    <property type="component" value="Unassembled WGS sequence"/>
</dbReference>
<keyword evidence="2" id="KW-1185">Reference proteome</keyword>
<feature type="non-terminal residue" evidence="1">
    <location>
        <position position="397"/>
    </location>
</feature>
<protein>
    <submittedName>
        <fullName evidence="1">Rap guanine nucleotide exchange factor 6-like isoform X2</fullName>
    </submittedName>
</protein>
<sequence length="397" mass="44864">MKVGLCRHRSSIINDDDLQTLVEFFVCHGKSQAWSGIGTVCRRVSKETPVQQVSSQSYLFTLFSEGQILSDTRILLTSSNRNEVKPVLNMDAIYLIVLLPGIHIWNCLDTIGDFQTREVRRKNGQVAEDLTNGSGAVSSLRRTKFTNIVRYQRWRCSKRVPSLRELLEKGTINSLTWAIMTEYLDPHFIRALCRDPERRNLQDLQIIYYGLLGLEALRPCRDSILRGLCKIVRYERHNANHVLYYADNQYCNSIHALSGLTEVKLPVCESERKEAPVNWQPAGTYCSQVLCLSMDPCTCPAPADEVYVSRIRLKPVVPAKAIEVHSVGSLEGTISSKALIFEFQSVYHEAASSWWYIYIVPVLVPVAVPVSVSPLGIHDLHSGLCEGHRGKPSKDFR</sequence>